<reference evidence="1" key="1">
    <citation type="submission" date="2020-01" db="EMBL/GenBank/DDBJ databases">
        <authorList>
            <consortium name="DOE Joint Genome Institute"/>
            <person name="Haridas S."/>
            <person name="Albert R."/>
            <person name="Binder M."/>
            <person name="Bloem J."/>
            <person name="Labutti K."/>
            <person name="Salamov A."/>
            <person name="Andreopoulos B."/>
            <person name="Baker S.E."/>
            <person name="Barry K."/>
            <person name="Bills G."/>
            <person name="Bluhm B.H."/>
            <person name="Cannon C."/>
            <person name="Castanera R."/>
            <person name="Culley D.E."/>
            <person name="Daum C."/>
            <person name="Ezra D."/>
            <person name="Gonzalez J.B."/>
            <person name="Henrissat B."/>
            <person name="Kuo A."/>
            <person name="Liang C."/>
            <person name="Lipzen A."/>
            <person name="Lutzoni F."/>
            <person name="Magnuson J."/>
            <person name="Mondo S."/>
            <person name="Nolan M."/>
            <person name="Ohm R."/>
            <person name="Pangilinan J."/>
            <person name="Park H.-J."/>
            <person name="Ramirez L."/>
            <person name="Alfaro M."/>
            <person name="Sun H."/>
            <person name="Tritt A."/>
            <person name="Yoshinaga Y."/>
            <person name="Zwiers L.-H."/>
            <person name="Turgeon B.G."/>
            <person name="Goodwin S.B."/>
            <person name="Spatafora J.W."/>
            <person name="Crous P.W."/>
            <person name="Grigoriev I.V."/>
        </authorList>
    </citation>
    <scope>NUCLEOTIDE SEQUENCE</scope>
    <source>
        <strain evidence="1">CBS 394.84</strain>
    </source>
</reference>
<comment type="caution">
    <text evidence="1">The sequence shown here is derived from an EMBL/GenBank/DDBJ whole genome shotgun (WGS) entry which is preliminary data.</text>
</comment>
<proteinExistence type="predicted"/>
<gene>
    <name evidence="1" type="ORF">K460DRAFT_201953</name>
</gene>
<evidence type="ECO:0000313" key="2">
    <source>
        <dbReference type="Proteomes" id="UP000800039"/>
    </source>
</evidence>
<dbReference type="Proteomes" id="UP000800039">
    <property type="component" value="Unassembled WGS sequence"/>
</dbReference>
<evidence type="ECO:0000313" key="1">
    <source>
        <dbReference type="EMBL" id="KAF1841285.1"/>
    </source>
</evidence>
<dbReference type="OrthoDB" id="3793201at2759"/>
<name>A0A9P4G9Q6_9PLEO</name>
<sequence length="452" mass="50261">MPEIDLGPNQANCTSRYAYTNPLCPAGGYQALIHKIYSGQFWSNICDAKNSLYTPEDFLSLGTTTLVGNPAFNFQMKDYILFSIGMGHEALHSAAIAIHGPAAWVGETLGNDWYNASFNAKYDLRTQSMRYKYFATSKSFVDAPVPAVRVVCGIPTPLDRLQTTVSFPVTLDHEHASELFENGGPLPRAMERMNIQDDSMHLRSYTEFVRVFRVRLANSTWTNATMGLLVEFPWSNSTSRNVSGCVLDPRWVEGGIVYEKGMTPQPSLRHSSVNKTSIYGRLDLFKPTPTWTRIDMTEALFDAINFPLPNTLAAPIFGLPTMIQPTNATSLEALVIAHLSRDGLPKWPAEVMSHSLAMLFADALARVGSWRTPPQSPHPDRRSDWAAQLLKGDHGGNAYTDPPIDSRGTVTYFKMKQIITGYAYKASEKTDYLALAVVFAIYPLPFFTPSSY</sequence>
<dbReference type="RefSeq" id="XP_040783848.1">
    <property type="nucleotide sequence ID" value="XM_040927191.1"/>
</dbReference>
<dbReference type="GeneID" id="63844443"/>
<protein>
    <submittedName>
        <fullName evidence="1">Uncharacterized protein</fullName>
    </submittedName>
</protein>
<dbReference type="AlphaFoldDB" id="A0A9P4G9Q6"/>
<keyword evidence="2" id="KW-1185">Reference proteome</keyword>
<accession>A0A9P4G9Q6</accession>
<organism evidence="1 2">
    <name type="scientific">Cucurbitaria berberidis CBS 394.84</name>
    <dbReference type="NCBI Taxonomy" id="1168544"/>
    <lineage>
        <taxon>Eukaryota</taxon>
        <taxon>Fungi</taxon>
        <taxon>Dikarya</taxon>
        <taxon>Ascomycota</taxon>
        <taxon>Pezizomycotina</taxon>
        <taxon>Dothideomycetes</taxon>
        <taxon>Pleosporomycetidae</taxon>
        <taxon>Pleosporales</taxon>
        <taxon>Pleosporineae</taxon>
        <taxon>Cucurbitariaceae</taxon>
        <taxon>Cucurbitaria</taxon>
    </lineage>
</organism>
<dbReference type="EMBL" id="ML976619">
    <property type="protein sequence ID" value="KAF1841285.1"/>
    <property type="molecule type" value="Genomic_DNA"/>
</dbReference>